<dbReference type="Pfam" id="PF00072">
    <property type="entry name" value="Response_reg"/>
    <property type="match status" value="1"/>
</dbReference>
<protein>
    <submittedName>
        <fullName evidence="5">DNA-binding response OmpR family regulator/DNA-binding CsgD family transcriptional regulator</fullName>
    </submittedName>
</protein>
<dbReference type="EMBL" id="JAVDQD010000008">
    <property type="protein sequence ID" value="MDR6241480.1"/>
    <property type="molecule type" value="Genomic_DNA"/>
</dbReference>
<dbReference type="AlphaFoldDB" id="A0AAE4BUW4"/>
<evidence type="ECO:0000313" key="5">
    <source>
        <dbReference type="EMBL" id="MDR6241480.1"/>
    </source>
</evidence>
<dbReference type="SMART" id="SM00448">
    <property type="entry name" value="REC"/>
    <property type="match status" value="1"/>
</dbReference>
<evidence type="ECO:0000256" key="1">
    <source>
        <dbReference type="ARBA" id="ARBA00022553"/>
    </source>
</evidence>
<dbReference type="RefSeq" id="WP_309942290.1">
    <property type="nucleotide sequence ID" value="NZ_AP025306.1"/>
</dbReference>
<feature type="modified residue" description="4-aspartylphosphate" evidence="3">
    <location>
        <position position="61"/>
    </location>
</feature>
<dbReference type="SUPFAM" id="SSF52172">
    <property type="entry name" value="CheY-like"/>
    <property type="match status" value="1"/>
</dbReference>
<evidence type="ECO:0000313" key="6">
    <source>
        <dbReference type="Proteomes" id="UP001185092"/>
    </source>
</evidence>
<organism evidence="5 6">
    <name type="scientific">Aureibacter tunicatorum</name>
    <dbReference type="NCBI Taxonomy" id="866807"/>
    <lineage>
        <taxon>Bacteria</taxon>
        <taxon>Pseudomonadati</taxon>
        <taxon>Bacteroidota</taxon>
        <taxon>Cytophagia</taxon>
        <taxon>Cytophagales</taxon>
        <taxon>Persicobacteraceae</taxon>
        <taxon>Aureibacter</taxon>
    </lineage>
</organism>
<keyword evidence="1 3" id="KW-0597">Phosphoprotein</keyword>
<dbReference type="PANTHER" id="PTHR43547">
    <property type="entry name" value="TWO-COMPONENT HISTIDINE KINASE"/>
    <property type="match status" value="1"/>
</dbReference>
<dbReference type="InterPro" id="IPR001789">
    <property type="entry name" value="Sig_transdc_resp-reg_receiver"/>
</dbReference>
<dbReference type="InterPro" id="IPR011006">
    <property type="entry name" value="CheY-like_superfamily"/>
</dbReference>
<dbReference type="SUPFAM" id="SSF46894">
    <property type="entry name" value="C-terminal effector domain of the bipartite response regulators"/>
    <property type="match status" value="1"/>
</dbReference>
<gene>
    <name evidence="5" type="ORF">HNQ88_004567</name>
</gene>
<dbReference type="Proteomes" id="UP001185092">
    <property type="component" value="Unassembled WGS sequence"/>
</dbReference>
<dbReference type="InterPro" id="IPR016032">
    <property type="entry name" value="Sig_transdc_resp-reg_C-effctor"/>
</dbReference>
<name>A0AAE4BUW4_9BACT</name>
<dbReference type="Gene3D" id="1.10.10.10">
    <property type="entry name" value="Winged helix-like DNA-binding domain superfamily/Winged helix DNA-binding domain"/>
    <property type="match status" value="1"/>
</dbReference>
<reference evidence="5" key="1">
    <citation type="submission" date="2023-07" db="EMBL/GenBank/DDBJ databases">
        <title>Genomic Encyclopedia of Type Strains, Phase IV (KMG-IV): sequencing the most valuable type-strain genomes for metagenomic binning, comparative biology and taxonomic classification.</title>
        <authorList>
            <person name="Goeker M."/>
        </authorList>
    </citation>
    <scope>NUCLEOTIDE SEQUENCE</scope>
    <source>
        <strain evidence="5">DSM 26174</strain>
    </source>
</reference>
<evidence type="ECO:0000256" key="2">
    <source>
        <dbReference type="ARBA" id="ARBA00023125"/>
    </source>
</evidence>
<dbReference type="GO" id="GO:0003677">
    <property type="term" value="F:DNA binding"/>
    <property type="evidence" value="ECO:0007669"/>
    <property type="project" value="UniProtKB-KW"/>
</dbReference>
<dbReference type="GO" id="GO:0006355">
    <property type="term" value="P:regulation of DNA-templated transcription"/>
    <property type="evidence" value="ECO:0007669"/>
    <property type="project" value="InterPro"/>
</dbReference>
<accession>A0AAE4BUW4</accession>
<keyword evidence="2 5" id="KW-0238">DNA-binding</keyword>
<feature type="domain" description="Response regulatory" evidence="4">
    <location>
        <begin position="10"/>
        <end position="129"/>
    </location>
</feature>
<proteinExistence type="predicted"/>
<dbReference type="InterPro" id="IPR036388">
    <property type="entry name" value="WH-like_DNA-bd_sf"/>
</dbReference>
<comment type="caution">
    <text evidence="5">The sequence shown here is derived from an EMBL/GenBank/DDBJ whole genome shotgun (WGS) entry which is preliminary data.</text>
</comment>
<dbReference type="PROSITE" id="PS50110">
    <property type="entry name" value="RESPONSE_REGULATORY"/>
    <property type="match status" value="1"/>
</dbReference>
<dbReference type="GO" id="GO:0000155">
    <property type="term" value="F:phosphorelay sensor kinase activity"/>
    <property type="evidence" value="ECO:0007669"/>
    <property type="project" value="TreeGrafter"/>
</dbReference>
<sequence length="299" mass="34666">MTNNNYTDKTILIIDDQIENIRIIADHFWSNYPDLTVLTSLSAVKGCSVADKKLPDLIIMDWEMPEMNGIEAIKILKSMESTQHIPIIMATGKMTSSADLALALESGAEDYIRKPLDLVELDARIRTAFRIQEQNHQIFEFHQKEQHQLEREIELKNRKLSTATLLTYEKNNILNELNEELSNIIGKNEKGAVPSTKELKLIKKKINSYLELDTSWKDYKMHFEEVHPKFFETLGEKLPQLNPKDTKLCAYLKIGLDNKELANMLNISPESVKKSLYRLKKKIELDEQDNLRKYITMIE</sequence>
<dbReference type="Gene3D" id="3.40.50.2300">
    <property type="match status" value="1"/>
</dbReference>
<dbReference type="PANTHER" id="PTHR43547:SF2">
    <property type="entry name" value="HYBRID SIGNAL TRANSDUCTION HISTIDINE KINASE C"/>
    <property type="match status" value="1"/>
</dbReference>
<keyword evidence="6" id="KW-1185">Reference proteome</keyword>
<evidence type="ECO:0000256" key="3">
    <source>
        <dbReference type="PROSITE-ProRule" id="PRU00169"/>
    </source>
</evidence>
<evidence type="ECO:0000259" key="4">
    <source>
        <dbReference type="PROSITE" id="PS50110"/>
    </source>
</evidence>